<protein>
    <submittedName>
        <fullName evidence="3">Uncharacterized protein</fullName>
    </submittedName>
</protein>
<reference evidence="3 4" key="1">
    <citation type="journal article" date="2011" name="J. Bacteriol.">
        <title>Complete genome sequence of the obligate piezophilic hyperthermophilic archaeon Pyrococcus yayanosii CH1.</title>
        <authorList>
            <person name="Jun X."/>
            <person name="Lupeng L."/>
            <person name="Minjuan X."/>
            <person name="Oger P."/>
            <person name="Fengping W."/>
            <person name="Jebbar M."/>
            <person name="Xiang X."/>
        </authorList>
    </citation>
    <scope>NUCLEOTIDE SEQUENCE [LARGE SCALE GENOMIC DNA]</scope>
    <source>
        <strain evidence="4">CH1 / JCM 16557</strain>
    </source>
</reference>
<feature type="compositionally biased region" description="Basic residues" evidence="2">
    <location>
        <begin position="156"/>
        <end position="169"/>
    </location>
</feature>
<keyword evidence="4" id="KW-1185">Reference proteome</keyword>
<dbReference type="STRING" id="529709.PYCH_17010"/>
<accession>F8AHI9</accession>
<evidence type="ECO:0000256" key="1">
    <source>
        <dbReference type="SAM" id="Coils"/>
    </source>
</evidence>
<proteinExistence type="predicted"/>
<dbReference type="KEGG" id="pya:PYCH_17010"/>
<sequence length="560" mass="63725">MKLTNAKPVLENFVCLSGVEALKAILDVLKSSEARGAYVRVFAKDEKGRYYFELLIDSSRALATECELVDENRRIEGDEALRKLAEVVNNPLIIDVYPLDDLSFKLTLAENLSLYSKTHAVPLQDLFGGEAKEKINTAIERAEAERAAEEEERRKQERQRKATKPKPKPVPRGEVIIEVTGDESLKPKIEEAFKEYIRLTKGEIEDLEAKVERVEMRGEIGTGIVNITGTFGIIIEDEKKAEITKRKAMFILNKHVPKIGRISGLKPLVKSLKVEVIAGERVEAMETREREDMELWRLKKPPTTQLGPNLFLTVDPEFKTYFTGFARTLLKDIENSGIRVKRLEIEVYGGVREHEINVYLEGTAPNMDEAKLKSYVTSLAKKHASELSKILNKYVWVNKVVVRAEKPAEEEVSSKVSEVLKKKAELEREVEKLLKEAGVDELAYLMEDKKKESEEILLKSRVEPAIEVLRRKMQDALRAIPRATLRWVKLKWDVQGSAVEVSIEVSLAKLEEEGLFGVFSGVSGEEVKRNATDIITRLIREVSREYNVQIKIRRLAIFVR</sequence>
<dbReference type="HOGENOM" id="CLU_035109_0_0_2"/>
<dbReference type="AlphaFoldDB" id="F8AHI9"/>
<evidence type="ECO:0000256" key="2">
    <source>
        <dbReference type="SAM" id="MobiDB-lite"/>
    </source>
</evidence>
<organism evidence="3 4">
    <name type="scientific">Pyrococcus yayanosii (strain CH1 / JCM 16557)</name>
    <dbReference type="NCBI Taxonomy" id="529709"/>
    <lineage>
        <taxon>Archaea</taxon>
        <taxon>Methanobacteriati</taxon>
        <taxon>Methanobacteriota</taxon>
        <taxon>Thermococci</taxon>
        <taxon>Thermococcales</taxon>
        <taxon>Thermococcaceae</taxon>
        <taxon>Pyrococcus</taxon>
    </lineage>
</organism>
<gene>
    <name evidence="3" type="ordered locus">PYCH_17010</name>
</gene>
<keyword evidence="1" id="KW-0175">Coiled coil</keyword>
<feature type="region of interest" description="Disordered" evidence="2">
    <location>
        <begin position="143"/>
        <end position="171"/>
    </location>
</feature>
<evidence type="ECO:0000313" key="3">
    <source>
        <dbReference type="EMBL" id="AEH25360.1"/>
    </source>
</evidence>
<dbReference type="Proteomes" id="UP000008386">
    <property type="component" value="Chromosome"/>
</dbReference>
<evidence type="ECO:0000313" key="4">
    <source>
        <dbReference type="Proteomes" id="UP000008386"/>
    </source>
</evidence>
<feature type="compositionally biased region" description="Basic and acidic residues" evidence="2">
    <location>
        <begin position="143"/>
        <end position="155"/>
    </location>
</feature>
<feature type="coiled-coil region" evidence="1">
    <location>
        <begin position="409"/>
        <end position="443"/>
    </location>
</feature>
<dbReference type="eggNOG" id="arCOG05737">
    <property type="taxonomic scope" value="Archaea"/>
</dbReference>
<dbReference type="EMBL" id="CP002779">
    <property type="protein sequence ID" value="AEH25360.1"/>
    <property type="molecule type" value="Genomic_DNA"/>
</dbReference>
<name>F8AHI9_PYRYC</name>